<sequence>MIIREGSHYFHAMPTPPRHRLLGLAPSFTGPRGLALWSPFDPPITSVTLCHGELDSRVGASVRVISAVPAAAAVRDGRRDPDLDDVAYPALAGLPHFTGEDLQTAAAALHQPKGSALWNPRELTVDGAAVPFQAYHHHDRWWVTVTVLHDVAVGVIASDTAPDNLELVTVDADLPGYEAAPVLPPQVGNPADTRARFALEGMEPVLVHAWAKDALAAGAQAPALHAVIGADLRDPGAVQRAFDAALDELGAPRFGSDEELRWQYARYMARAAVDGEIDATGAARRIVWGTADPLGRPARLRPFVEAVQESDRHGSDEDEVEATCLDLMQDLLAT</sequence>
<dbReference type="Proteomes" id="UP001555826">
    <property type="component" value="Unassembled WGS sequence"/>
</dbReference>
<organism evidence="1 2">
    <name type="scientific">Kineococcus endophyticus</name>
    <dbReference type="NCBI Taxonomy" id="1181883"/>
    <lineage>
        <taxon>Bacteria</taxon>
        <taxon>Bacillati</taxon>
        <taxon>Actinomycetota</taxon>
        <taxon>Actinomycetes</taxon>
        <taxon>Kineosporiales</taxon>
        <taxon>Kineosporiaceae</taxon>
        <taxon>Kineococcus</taxon>
    </lineage>
</organism>
<evidence type="ECO:0000313" key="1">
    <source>
        <dbReference type="EMBL" id="MEW9266812.1"/>
    </source>
</evidence>
<keyword evidence="2" id="KW-1185">Reference proteome</keyword>
<dbReference type="EMBL" id="JBFNQN010000013">
    <property type="protein sequence ID" value="MEW9266812.1"/>
    <property type="molecule type" value="Genomic_DNA"/>
</dbReference>
<protein>
    <submittedName>
        <fullName evidence="1">Uncharacterized protein</fullName>
    </submittedName>
</protein>
<name>A0ABV3PAZ8_9ACTN</name>
<accession>A0ABV3PAZ8</accession>
<gene>
    <name evidence="1" type="ORF">AB1207_18845</name>
</gene>
<evidence type="ECO:0000313" key="2">
    <source>
        <dbReference type="Proteomes" id="UP001555826"/>
    </source>
</evidence>
<reference evidence="1 2" key="1">
    <citation type="submission" date="2024-07" db="EMBL/GenBank/DDBJ databases">
        <authorList>
            <person name="Thanompreechachai J."/>
            <person name="Duangmal K."/>
        </authorList>
    </citation>
    <scope>NUCLEOTIDE SEQUENCE [LARGE SCALE GENOMIC DNA]</scope>
    <source>
        <strain evidence="1 2">KCTC 19886</strain>
    </source>
</reference>
<dbReference type="RefSeq" id="WP_367639938.1">
    <property type="nucleotide sequence ID" value="NZ_JBFNQN010000013.1"/>
</dbReference>
<comment type="caution">
    <text evidence="1">The sequence shown here is derived from an EMBL/GenBank/DDBJ whole genome shotgun (WGS) entry which is preliminary data.</text>
</comment>
<proteinExistence type="predicted"/>